<sequence>DKSSLRLWEKSRRIGASFTLSLEAVLNGMTADGKNTYYLSYNKDMTRQFIKDSAYWCSRLQVTAELYEEVIVTEERKDITVFRIKLASGKEIAALPSVEYALRSKQGDVILDEAAFVEDFEGIKKAALALLIWGGSFSILSTHNGDDNPFNLFIKKIKRGEEKDWSLHHTTFDKAVKEGLYKKICESQKIAWSEENEKGFVERVYSIYKDNADEELRCIPVRSGTRYFPRLLLDTCLDETIPIVRKAFDDNFLNERKHKKEREVLKFFKNEIWDTIGMIEGAAFFGFDFGRSGDLSVIWLLEKCGEELLTRIIIELRNWPFDEQYQLLTLILDNLKSLKGGKCDARGNGQMLAERLELDYPGIVEQVMISNAWYARMMPLLKSSLEEKNFTVPSDEYILSDFSVVQLIKGIPKIAERTNEGVRKTQRHGDAAVASALCLGAALEEGEGAAPYIAEAHPQDVNMFLGY</sequence>
<reference evidence="1 2" key="1">
    <citation type="submission" date="2012-01" db="EMBL/GenBank/DDBJ databases">
        <title>The Genome Sequence of Treponema denticola SP33.</title>
        <authorList>
            <consortium name="The Broad Institute Genome Sequencing Platform"/>
            <person name="Earl A."/>
            <person name="Ward D."/>
            <person name="Feldgarden M."/>
            <person name="Gevers D."/>
            <person name="Blanton J.M."/>
            <person name="Fenno C.J."/>
            <person name="Baranova O.V."/>
            <person name="Mathney J."/>
            <person name="Dewhirst F.E."/>
            <person name="Izard J."/>
            <person name="Young S.K."/>
            <person name="Zeng Q."/>
            <person name="Gargeya S."/>
            <person name="Fitzgerald M."/>
            <person name="Haas B."/>
            <person name="Abouelleil A."/>
            <person name="Alvarado L."/>
            <person name="Arachchi H.M."/>
            <person name="Berlin A."/>
            <person name="Chapman S.B."/>
            <person name="Gearin G."/>
            <person name="Goldberg J."/>
            <person name="Griggs A."/>
            <person name="Gujja S."/>
            <person name="Hansen M."/>
            <person name="Heiman D."/>
            <person name="Howarth C."/>
            <person name="Larimer J."/>
            <person name="Lui A."/>
            <person name="MacDonald P.J.P."/>
            <person name="McCowen C."/>
            <person name="Montmayeur A."/>
            <person name="Murphy C."/>
            <person name="Neiman D."/>
            <person name="Pearson M."/>
            <person name="Priest M."/>
            <person name="Roberts A."/>
            <person name="Saif S."/>
            <person name="Shea T."/>
            <person name="Sisk P."/>
            <person name="Stolte C."/>
            <person name="Sykes S."/>
            <person name="Wortman J."/>
            <person name="Nusbaum C."/>
            <person name="Birren B."/>
        </authorList>
    </citation>
    <scope>NUCLEOTIDE SEQUENCE [LARGE SCALE GENOMIC DNA]</scope>
    <source>
        <strain evidence="1 2">SP33</strain>
    </source>
</reference>
<proteinExistence type="predicted"/>
<dbReference type="RefSeq" id="WP_010696175.1">
    <property type="nucleotide sequence ID" value="NZ_KB442454.1"/>
</dbReference>
<evidence type="ECO:0000313" key="1">
    <source>
        <dbReference type="EMBL" id="EMB22913.1"/>
    </source>
</evidence>
<dbReference type="InterPro" id="IPR027417">
    <property type="entry name" value="P-loop_NTPase"/>
</dbReference>
<dbReference type="PATRIC" id="fig|999437.3.peg.1747"/>
<dbReference type="EMBL" id="AGDZ01000023">
    <property type="protein sequence ID" value="EMB22913.1"/>
    <property type="molecule type" value="Genomic_DNA"/>
</dbReference>
<accession>M2BN55</accession>
<protein>
    <submittedName>
        <fullName evidence="1">Uncharacterized protein</fullName>
    </submittedName>
</protein>
<feature type="non-terminal residue" evidence="1">
    <location>
        <position position="1"/>
    </location>
</feature>
<gene>
    <name evidence="1" type="ORF">HMPREF9733_01694</name>
</gene>
<name>M2BN55_TREDN</name>
<dbReference type="OrthoDB" id="9801658at2"/>
<dbReference type="AlphaFoldDB" id="M2BN55"/>
<dbReference type="Gene3D" id="3.30.420.240">
    <property type="match status" value="1"/>
</dbReference>
<evidence type="ECO:0000313" key="2">
    <source>
        <dbReference type="Proteomes" id="UP000016183"/>
    </source>
</evidence>
<dbReference type="Pfam" id="PF03237">
    <property type="entry name" value="Terminase_6N"/>
    <property type="match status" value="1"/>
</dbReference>
<dbReference type="Gene3D" id="3.40.50.300">
    <property type="entry name" value="P-loop containing nucleotide triphosphate hydrolases"/>
    <property type="match status" value="1"/>
</dbReference>
<comment type="caution">
    <text evidence="1">The sequence shown here is derived from an EMBL/GenBank/DDBJ whole genome shotgun (WGS) entry which is preliminary data.</text>
</comment>
<dbReference type="HOGENOM" id="CLU_030701_0_0_12"/>
<dbReference type="Proteomes" id="UP000016183">
    <property type="component" value="Unassembled WGS sequence"/>
</dbReference>
<organism evidence="1 2">
    <name type="scientific">Treponema denticola SP33</name>
    <dbReference type="NCBI Taxonomy" id="999437"/>
    <lineage>
        <taxon>Bacteria</taxon>
        <taxon>Pseudomonadati</taxon>
        <taxon>Spirochaetota</taxon>
        <taxon>Spirochaetia</taxon>
        <taxon>Spirochaetales</taxon>
        <taxon>Treponemataceae</taxon>
        <taxon>Treponema</taxon>
    </lineage>
</organism>